<dbReference type="PANTHER" id="PTHR35810:SF1">
    <property type="entry name" value="CYTOPLASMIC PROTEIN"/>
    <property type="match status" value="1"/>
</dbReference>
<evidence type="ECO:0000313" key="2">
    <source>
        <dbReference type="Proteomes" id="UP000323560"/>
    </source>
</evidence>
<proteinExistence type="predicted"/>
<organism evidence="1 2">
    <name type="scientific">Gluconobacter thailandicus</name>
    <dbReference type="NCBI Taxonomy" id="257438"/>
    <lineage>
        <taxon>Bacteria</taxon>
        <taxon>Pseudomonadati</taxon>
        <taxon>Pseudomonadota</taxon>
        <taxon>Alphaproteobacteria</taxon>
        <taxon>Acetobacterales</taxon>
        <taxon>Acetobacteraceae</taxon>
        <taxon>Gluconobacter</taxon>
    </lineage>
</organism>
<dbReference type="AlphaFoldDB" id="A0AAP9JH38"/>
<dbReference type="GeneID" id="89650023"/>
<dbReference type="EMBL" id="CP043043">
    <property type="protein sequence ID" value="QEH95823.1"/>
    <property type="molecule type" value="Genomic_DNA"/>
</dbReference>
<gene>
    <name evidence="1" type="ORF">FXF46_05670</name>
</gene>
<evidence type="ECO:0000313" key="1">
    <source>
        <dbReference type="EMBL" id="QEH95823.1"/>
    </source>
</evidence>
<dbReference type="RefSeq" id="WP_015072884.1">
    <property type="nucleotide sequence ID" value="NZ_CP043043.1"/>
</dbReference>
<reference evidence="1 2" key="1">
    <citation type="submission" date="2019-08" db="EMBL/GenBank/DDBJ databases">
        <title>Gluconobacter frateurii HD924 genome.</title>
        <authorList>
            <person name="Liu Y."/>
            <person name="Zhang P."/>
        </authorList>
    </citation>
    <scope>NUCLEOTIDE SEQUENCE [LARGE SCALE GENOMIC DNA]</scope>
    <source>
        <strain evidence="1 2">HD924</strain>
    </source>
</reference>
<name>A0AAP9JH38_GLUTH</name>
<dbReference type="Pfam" id="PF13310">
    <property type="entry name" value="Virulence_RhuM"/>
    <property type="match status" value="1"/>
</dbReference>
<sequence length="343" mass="39520">MSNGEIILYNTEDGTTSIQLKAINGTVWLSQKELAELFARDVTTINQHIRAIYEEGECVREATIGKFPIVQMEGNREVSREIEVYNLDIILAVGMRVRSQRGTQFRRWANSVLSEYLVKGFAMDDERLKDPKHDYFDELLQRIRDIRASEARFYHKVRDILSLSPDYDADSPVSRNFYATIQNKMLYAITSHTAAELIIERSDPNAPNMGLTSWSSRRVCKADVTTAKNYLGNQEIQELNQIVTMFLETAEFRAKRRSTIALQEWTGILDNFLSGNELPVLRGVGRRSKKQADDIAHQRYEAFDSSRKLADRQKMESEPDIDVSVALEDIEKTVRLTRKRRQD</sequence>
<dbReference type="KEGG" id="gti:FXF46_05670"/>
<dbReference type="PIRSF" id="PIRSF015268">
    <property type="entry name" value="Virulence_RhuM"/>
    <property type="match status" value="1"/>
</dbReference>
<dbReference type="PANTHER" id="PTHR35810">
    <property type="entry name" value="CYTOPLASMIC PROTEIN-RELATED"/>
    <property type="match status" value="1"/>
</dbReference>
<protein>
    <submittedName>
        <fullName evidence="1">Virulence RhuM family protein</fullName>
    </submittedName>
</protein>
<dbReference type="InterPro" id="IPR011204">
    <property type="entry name" value="Virulence_RhuM-like"/>
</dbReference>
<dbReference type="Proteomes" id="UP000323560">
    <property type="component" value="Chromosome"/>
</dbReference>
<accession>A0AAP9JH38</accession>